<feature type="non-terminal residue" evidence="2">
    <location>
        <position position="266"/>
    </location>
</feature>
<evidence type="ECO:0000256" key="1">
    <source>
        <dbReference type="SAM" id="MobiDB-lite"/>
    </source>
</evidence>
<organism evidence="2 3">
    <name type="scientific">Arabis alpina</name>
    <name type="common">Alpine rock-cress</name>
    <dbReference type="NCBI Taxonomy" id="50452"/>
    <lineage>
        <taxon>Eukaryota</taxon>
        <taxon>Viridiplantae</taxon>
        <taxon>Streptophyta</taxon>
        <taxon>Embryophyta</taxon>
        <taxon>Tracheophyta</taxon>
        <taxon>Spermatophyta</taxon>
        <taxon>Magnoliopsida</taxon>
        <taxon>eudicotyledons</taxon>
        <taxon>Gunneridae</taxon>
        <taxon>Pentapetalae</taxon>
        <taxon>rosids</taxon>
        <taxon>malvids</taxon>
        <taxon>Brassicales</taxon>
        <taxon>Brassicaceae</taxon>
        <taxon>Arabideae</taxon>
        <taxon>Arabis</taxon>
    </lineage>
</organism>
<keyword evidence="3" id="KW-1185">Reference proteome</keyword>
<protein>
    <submittedName>
        <fullName evidence="2">Uncharacterized protein</fullName>
    </submittedName>
</protein>
<sequence>MRNRKTEGTTGIPDNTAAVMEDSMEKDPGTIVIGIHTQDKISEEGLSLGVQAVGPPQSHGASNTNGNDVVMVAVSEKKVRKALFQEDSAEVHVSEKSGSGNTSGRDEEGEQGEILDTTMEENNSGDDTIAGIEAADLEINLGMTIGLENVASKGNDTMVTLEETQVNILVDQVGLGGDGPNLVMGPMILAGEDGDKEELDAEEDEVDETIGEPHNKLTKPEKKKLVKGNPLLKGISSKKRLVQALVSPRKKNGSKKEVQIGDDLYP</sequence>
<dbReference type="AlphaFoldDB" id="A0A087HB31"/>
<name>A0A087HB31_ARAAL</name>
<dbReference type="Gramene" id="KFK39333">
    <property type="protein sequence ID" value="KFK39333"/>
    <property type="gene ID" value="AALP_AA3G230900"/>
</dbReference>
<gene>
    <name evidence="2" type="ordered locus">AALP_Aa3g230900</name>
</gene>
<feature type="region of interest" description="Disordered" evidence="1">
    <location>
        <begin position="202"/>
        <end position="221"/>
    </location>
</feature>
<dbReference type="Proteomes" id="UP000029120">
    <property type="component" value="Chromosome 3"/>
</dbReference>
<feature type="region of interest" description="Disordered" evidence="1">
    <location>
        <begin position="87"/>
        <end position="111"/>
    </location>
</feature>
<proteinExistence type="predicted"/>
<reference evidence="3" key="1">
    <citation type="journal article" date="2015" name="Nat. Plants">
        <title>Genome expansion of Arabis alpina linked with retrotransposition and reduced symmetric DNA methylation.</title>
        <authorList>
            <person name="Willing E.M."/>
            <person name="Rawat V."/>
            <person name="Mandakova T."/>
            <person name="Maumus F."/>
            <person name="James G.V."/>
            <person name="Nordstroem K.J."/>
            <person name="Becker C."/>
            <person name="Warthmann N."/>
            <person name="Chica C."/>
            <person name="Szarzynska B."/>
            <person name="Zytnicki M."/>
            <person name="Albani M.C."/>
            <person name="Kiefer C."/>
            <person name="Bergonzi S."/>
            <person name="Castaings L."/>
            <person name="Mateos J.L."/>
            <person name="Berns M.C."/>
            <person name="Bujdoso N."/>
            <person name="Piofczyk T."/>
            <person name="de Lorenzo L."/>
            <person name="Barrero-Sicilia C."/>
            <person name="Mateos I."/>
            <person name="Piednoel M."/>
            <person name="Hagmann J."/>
            <person name="Chen-Min-Tao R."/>
            <person name="Iglesias-Fernandez R."/>
            <person name="Schuster S.C."/>
            <person name="Alonso-Blanco C."/>
            <person name="Roudier F."/>
            <person name="Carbonero P."/>
            <person name="Paz-Ares J."/>
            <person name="Davis S.J."/>
            <person name="Pecinka A."/>
            <person name="Quesneville H."/>
            <person name="Colot V."/>
            <person name="Lysak M.A."/>
            <person name="Weigel D."/>
            <person name="Coupland G."/>
            <person name="Schneeberger K."/>
        </authorList>
    </citation>
    <scope>NUCLEOTIDE SEQUENCE [LARGE SCALE GENOMIC DNA]</scope>
    <source>
        <strain evidence="3">cv. Pajares</strain>
    </source>
</reference>
<feature type="region of interest" description="Disordered" evidence="1">
    <location>
        <begin position="243"/>
        <end position="266"/>
    </location>
</feature>
<feature type="compositionally biased region" description="Basic and acidic residues" evidence="1">
    <location>
        <begin position="211"/>
        <end position="220"/>
    </location>
</feature>
<dbReference type="EMBL" id="CM002871">
    <property type="protein sequence ID" value="KFK39333.1"/>
    <property type="molecule type" value="Genomic_DNA"/>
</dbReference>
<feature type="region of interest" description="Disordered" evidence="1">
    <location>
        <begin position="1"/>
        <end position="25"/>
    </location>
</feature>
<evidence type="ECO:0000313" key="3">
    <source>
        <dbReference type="Proteomes" id="UP000029120"/>
    </source>
</evidence>
<evidence type="ECO:0000313" key="2">
    <source>
        <dbReference type="EMBL" id="KFK39333.1"/>
    </source>
</evidence>
<accession>A0A087HB31</accession>